<dbReference type="InterPro" id="IPR024467">
    <property type="entry name" value="Xre/MbcA/ParS-like_toxin-bd"/>
</dbReference>
<name>A0ABV9KQQ2_9RHOB</name>
<feature type="domain" description="Antitoxin Xre-like helix-turn-helix" evidence="2">
    <location>
        <begin position="25"/>
        <end position="68"/>
    </location>
</feature>
<gene>
    <name evidence="3" type="ORF">ACFO5X_25965</name>
</gene>
<comment type="caution">
    <text evidence="3">The sequence shown here is derived from an EMBL/GenBank/DDBJ whole genome shotgun (WGS) entry which is preliminary data.</text>
</comment>
<dbReference type="Proteomes" id="UP001595973">
    <property type="component" value="Unassembled WGS sequence"/>
</dbReference>
<dbReference type="InterPro" id="IPR046847">
    <property type="entry name" value="Xre-like_HTH"/>
</dbReference>
<evidence type="ECO:0000259" key="2">
    <source>
        <dbReference type="Pfam" id="PF20432"/>
    </source>
</evidence>
<evidence type="ECO:0000259" key="1">
    <source>
        <dbReference type="Pfam" id="PF09722"/>
    </source>
</evidence>
<feature type="domain" description="Antitoxin Xre/MbcA/ParS-like toxin-binding" evidence="1">
    <location>
        <begin position="90"/>
        <end position="144"/>
    </location>
</feature>
<accession>A0ABV9KQQ2</accession>
<dbReference type="RefSeq" id="WP_380723174.1">
    <property type="nucleotide sequence ID" value="NZ_JBHSGI010000034.1"/>
</dbReference>
<evidence type="ECO:0000313" key="3">
    <source>
        <dbReference type="EMBL" id="MFC4672021.1"/>
    </source>
</evidence>
<evidence type="ECO:0000313" key="4">
    <source>
        <dbReference type="Proteomes" id="UP001595973"/>
    </source>
</evidence>
<proteinExistence type="predicted"/>
<dbReference type="EMBL" id="JBHSGI010000034">
    <property type="protein sequence ID" value="MFC4672021.1"/>
    <property type="molecule type" value="Genomic_DNA"/>
</dbReference>
<dbReference type="Pfam" id="PF09722">
    <property type="entry name" value="Xre_MbcA_ParS_C"/>
    <property type="match status" value="1"/>
</dbReference>
<protein>
    <submittedName>
        <fullName evidence="3">MbcA/ParS/Xre antitoxin family protein</fullName>
    </submittedName>
</protein>
<sequence length="165" mass="17688">MARPALAPEMIAPTDMGPAKRKQLGAPGLRAFLAIADLWGLSEKQRLAVLGQPSRSAFYAWVKKAQAGEAIALPLDTLLRVSAVLGIHKALTILFHDPVQAMVWLKGAHRGLPFSGQAPIELLESGTQDGLMSLRRYLDAWRGGGGQGVPPEGMEPVTRESLVFA</sequence>
<dbReference type="Pfam" id="PF20432">
    <property type="entry name" value="Xre-like-HTH"/>
    <property type="match status" value="1"/>
</dbReference>
<organism evidence="3 4">
    <name type="scientific">Seohaeicola nanhaiensis</name>
    <dbReference type="NCBI Taxonomy" id="1387282"/>
    <lineage>
        <taxon>Bacteria</taxon>
        <taxon>Pseudomonadati</taxon>
        <taxon>Pseudomonadota</taxon>
        <taxon>Alphaproteobacteria</taxon>
        <taxon>Rhodobacterales</taxon>
        <taxon>Roseobacteraceae</taxon>
        <taxon>Seohaeicola</taxon>
    </lineage>
</organism>
<reference evidence="4" key="1">
    <citation type="journal article" date="2019" name="Int. J. Syst. Evol. Microbiol.">
        <title>The Global Catalogue of Microorganisms (GCM) 10K type strain sequencing project: providing services to taxonomists for standard genome sequencing and annotation.</title>
        <authorList>
            <consortium name="The Broad Institute Genomics Platform"/>
            <consortium name="The Broad Institute Genome Sequencing Center for Infectious Disease"/>
            <person name="Wu L."/>
            <person name="Ma J."/>
        </authorList>
    </citation>
    <scope>NUCLEOTIDE SEQUENCE [LARGE SCALE GENOMIC DNA]</scope>
    <source>
        <strain evidence="4">CGMCC 4.7283</strain>
    </source>
</reference>
<keyword evidence="4" id="KW-1185">Reference proteome</keyword>